<evidence type="ECO:0000256" key="1">
    <source>
        <dbReference type="SAM" id="MobiDB-lite"/>
    </source>
</evidence>
<reference evidence="2 4" key="1">
    <citation type="journal article" date="2020" name="Stud. Mycol.">
        <title>101 Dothideomycetes genomes: a test case for predicting lifestyles and emergence of pathogens.</title>
        <authorList>
            <person name="Haridas S."/>
            <person name="Albert R."/>
            <person name="Binder M."/>
            <person name="Bloem J."/>
            <person name="Labutti K."/>
            <person name="Salamov A."/>
            <person name="Andreopoulos B."/>
            <person name="Baker S."/>
            <person name="Barry K."/>
            <person name="Bills G."/>
            <person name="Bluhm B."/>
            <person name="Cannon C."/>
            <person name="Castanera R."/>
            <person name="Culley D."/>
            <person name="Daum C."/>
            <person name="Ezra D."/>
            <person name="Gonzalez J."/>
            <person name="Henrissat B."/>
            <person name="Kuo A."/>
            <person name="Liang C."/>
            <person name="Lipzen A."/>
            <person name="Lutzoni F."/>
            <person name="Magnuson J."/>
            <person name="Mondo S."/>
            <person name="Nolan M."/>
            <person name="Ohm R."/>
            <person name="Pangilinan J."/>
            <person name="Park H.-J."/>
            <person name="Ramirez L."/>
            <person name="Alfaro M."/>
            <person name="Sun H."/>
            <person name="Tritt A."/>
            <person name="Yoshinaga Y."/>
            <person name="Zwiers L.-H."/>
            <person name="Turgeon B."/>
            <person name="Goodwin S."/>
            <person name="Spatafora J."/>
            <person name="Crous P."/>
            <person name="Grigoriev I."/>
        </authorList>
    </citation>
    <scope>NUCLEOTIDE SEQUENCE</scope>
    <source>
        <strain evidence="2 4">CBS 304.34</strain>
    </source>
</reference>
<keyword evidence="3" id="KW-1185">Reference proteome</keyword>
<dbReference type="EMBL" id="MU003716">
    <property type="protein sequence ID" value="KAF2803895.1"/>
    <property type="molecule type" value="Genomic_DNA"/>
</dbReference>
<accession>A0A6A6Y6S5</accession>
<reference evidence="4" key="2">
    <citation type="submission" date="2020-04" db="EMBL/GenBank/DDBJ databases">
        <authorList>
            <consortium name="NCBI Genome Project"/>
        </authorList>
    </citation>
    <scope>NUCLEOTIDE SEQUENCE</scope>
    <source>
        <strain evidence="4">CBS 304.34</strain>
    </source>
</reference>
<dbReference type="RefSeq" id="XP_033570859.1">
    <property type="nucleotide sequence ID" value="XM_033726129.1"/>
</dbReference>
<name>A0A6A6Y6S5_9PEZI</name>
<evidence type="ECO:0000313" key="2">
    <source>
        <dbReference type="EMBL" id="KAF2803895.1"/>
    </source>
</evidence>
<sequence>MSSHAPFTAFTKPTAVNTAAQKHPPVSPTTLQNASPTLKKRKAEAPGSVDPNDRAPLEHLDGNRQRKKKMPNHNGAPSKNLPASSNDPTDQVPNADQSGADSVTFKRGKKFLLPGSNGGPKVYMSWEKKNMAKDLQAAIQRRGFLASFVAGQNMKEIPKREMIEAFMEWDMNKLSTELKLELESRGYAFEGCMSPEEVVALFRKVEHHMEKWGVQYSPALTEFDFEAANEKYRAMDYLQLLYYVEEMWDHALQQFPGREWLIARAVTDEWAELIPDTNPAKA</sequence>
<dbReference type="AlphaFoldDB" id="A0A6A6Y6S5"/>
<feature type="compositionally biased region" description="Polar residues" evidence="1">
    <location>
        <begin position="75"/>
        <end position="101"/>
    </location>
</feature>
<reference evidence="4" key="3">
    <citation type="submission" date="2025-04" db="UniProtKB">
        <authorList>
            <consortium name="RefSeq"/>
        </authorList>
    </citation>
    <scope>IDENTIFICATION</scope>
    <source>
        <strain evidence="4">CBS 304.34</strain>
    </source>
</reference>
<protein>
    <submittedName>
        <fullName evidence="2 4">Uncharacterized protein</fullName>
    </submittedName>
</protein>
<feature type="compositionally biased region" description="Basic and acidic residues" evidence="1">
    <location>
        <begin position="51"/>
        <end position="64"/>
    </location>
</feature>
<organism evidence="2">
    <name type="scientific">Mytilinidion resinicola</name>
    <dbReference type="NCBI Taxonomy" id="574789"/>
    <lineage>
        <taxon>Eukaryota</taxon>
        <taxon>Fungi</taxon>
        <taxon>Dikarya</taxon>
        <taxon>Ascomycota</taxon>
        <taxon>Pezizomycotina</taxon>
        <taxon>Dothideomycetes</taxon>
        <taxon>Pleosporomycetidae</taxon>
        <taxon>Mytilinidiales</taxon>
        <taxon>Mytilinidiaceae</taxon>
        <taxon>Mytilinidion</taxon>
    </lineage>
</organism>
<dbReference type="GeneID" id="54467022"/>
<evidence type="ECO:0000313" key="3">
    <source>
        <dbReference type="Proteomes" id="UP000504636"/>
    </source>
</evidence>
<proteinExistence type="predicted"/>
<dbReference type="Proteomes" id="UP000504636">
    <property type="component" value="Unplaced"/>
</dbReference>
<dbReference type="OrthoDB" id="10585042at2759"/>
<evidence type="ECO:0000313" key="4">
    <source>
        <dbReference type="RefSeq" id="XP_033570859.1"/>
    </source>
</evidence>
<feature type="region of interest" description="Disordered" evidence="1">
    <location>
        <begin position="1"/>
        <end position="103"/>
    </location>
</feature>
<gene>
    <name evidence="2 4" type="ORF">BDZ99DRAFT_526363</name>
</gene>